<keyword evidence="5" id="KW-0255">Endonuclease</keyword>
<accession>A0ABR7JAV2</accession>
<organism evidence="5 6">
    <name type="scientific">Flavobacterium kayseriense</name>
    <dbReference type="NCBI Taxonomy" id="2764714"/>
    <lineage>
        <taxon>Bacteria</taxon>
        <taxon>Pseudomonadati</taxon>
        <taxon>Bacteroidota</taxon>
        <taxon>Flavobacteriia</taxon>
        <taxon>Flavobacteriales</taxon>
        <taxon>Flavobacteriaceae</taxon>
        <taxon>Flavobacterium</taxon>
    </lineage>
</organism>
<evidence type="ECO:0000313" key="5">
    <source>
        <dbReference type="EMBL" id="MBC5842659.1"/>
    </source>
</evidence>
<dbReference type="GO" id="GO:0004519">
    <property type="term" value="F:endonuclease activity"/>
    <property type="evidence" value="ECO:0007669"/>
    <property type="project" value="UniProtKB-KW"/>
</dbReference>
<comment type="similarity">
    <text evidence="1">Belongs to the type-I restriction system S methylase family.</text>
</comment>
<protein>
    <submittedName>
        <fullName evidence="5">Restriction endonuclease subunit S</fullName>
    </submittedName>
</protein>
<evidence type="ECO:0000259" key="4">
    <source>
        <dbReference type="Pfam" id="PF01420"/>
    </source>
</evidence>
<reference evidence="5 6" key="1">
    <citation type="submission" date="2020-08" db="EMBL/GenBank/DDBJ databases">
        <title>Description of novel Flavobacterium F-380 isolate.</title>
        <authorList>
            <person name="Saticioglu I.B."/>
            <person name="Duman M."/>
            <person name="Altun S."/>
        </authorList>
    </citation>
    <scope>NUCLEOTIDE SEQUENCE [LARGE SCALE GENOMIC DNA]</scope>
    <source>
        <strain evidence="5 6">F-380</strain>
    </source>
</reference>
<dbReference type="Proteomes" id="UP000629963">
    <property type="component" value="Unassembled WGS sequence"/>
</dbReference>
<feature type="domain" description="Type I restriction modification DNA specificity" evidence="4">
    <location>
        <begin position="6"/>
        <end position="163"/>
    </location>
</feature>
<keyword evidence="2" id="KW-0680">Restriction system</keyword>
<evidence type="ECO:0000313" key="6">
    <source>
        <dbReference type="Proteomes" id="UP000629963"/>
    </source>
</evidence>
<evidence type="ECO:0000256" key="3">
    <source>
        <dbReference type="ARBA" id="ARBA00023125"/>
    </source>
</evidence>
<dbReference type="EMBL" id="JACRUJ010000006">
    <property type="protein sequence ID" value="MBC5842659.1"/>
    <property type="molecule type" value="Genomic_DNA"/>
</dbReference>
<evidence type="ECO:0000256" key="2">
    <source>
        <dbReference type="ARBA" id="ARBA00022747"/>
    </source>
</evidence>
<keyword evidence="6" id="KW-1185">Reference proteome</keyword>
<gene>
    <name evidence="5" type="ORF">H8R23_14695</name>
</gene>
<keyword evidence="5" id="KW-0540">Nuclease</keyword>
<dbReference type="InterPro" id="IPR000055">
    <property type="entry name" value="Restrct_endonuc_typeI_TRD"/>
</dbReference>
<dbReference type="InterPro" id="IPR044946">
    <property type="entry name" value="Restrct_endonuc_typeI_TRD_sf"/>
</dbReference>
<feature type="domain" description="Type I restriction modification DNA specificity" evidence="4">
    <location>
        <begin position="185"/>
        <end position="340"/>
    </location>
</feature>
<proteinExistence type="inferred from homology"/>
<name>A0ABR7JAV2_9FLAO</name>
<comment type="caution">
    <text evidence="5">The sequence shown here is derived from an EMBL/GenBank/DDBJ whole genome shotgun (WGS) entry which is preliminary data.</text>
</comment>
<keyword evidence="3" id="KW-0238">DNA-binding</keyword>
<keyword evidence="5" id="KW-0378">Hydrolase</keyword>
<dbReference type="SUPFAM" id="SSF116734">
    <property type="entry name" value="DNA methylase specificity domain"/>
    <property type="match status" value="2"/>
</dbReference>
<dbReference type="Pfam" id="PF01420">
    <property type="entry name" value="Methylase_S"/>
    <property type="match status" value="2"/>
</dbReference>
<dbReference type="RefSeq" id="WP_187011158.1">
    <property type="nucleotide sequence ID" value="NZ_JACRUI010000006.1"/>
</dbReference>
<sequence length="349" mass="40890">MKLSDVEWNVFYLKDIFTEIQRGKRIKKSDHIEGNQPYISSSATTNGVDGFIGNVEKVRVFENCLTIANSGSVGATFYQPFSFIASDHVTKLENKKFSKNVYLFTSTIAKRLSEKYGFNREINDKRIQREKILLPIDSKNLPNFDFMNKYVQYIETCKNNNLKLYLEKRLQQVKNFKPVEQLNEKEWGEFFIEDIFKIKAGKRLTKADMIKGETPFIGASDSNNGITNFVSNTNSSLDSNVLGVNYNGSVVENFYHPYKAIFSDDVKRLSLKEIEGNEFLYLFIKTMILKQKTKFQYAYKFNEGRMLRQKILFPIDKKGKIDYDYMENYIKKIEYEKLRKYIERKTTNA</sequence>
<evidence type="ECO:0000256" key="1">
    <source>
        <dbReference type="ARBA" id="ARBA00010923"/>
    </source>
</evidence>
<dbReference type="Gene3D" id="3.90.220.20">
    <property type="entry name" value="DNA methylase specificity domains"/>
    <property type="match status" value="2"/>
</dbReference>